<feature type="region of interest" description="Disordered" evidence="6">
    <location>
        <begin position="142"/>
        <end position="175"/>
    </location>
</feature>
<evidence type="ECO:0000259" key="7">
    <source>
        <dbReference type="Pfam" id="PF00441"/>
    </source>
</evidence>
<dbReference type="Gene3D" id="2.40.110.10">
    <property type="entry name" value="Butyryl-CoA Dehydrogenase, subunit A, domain 2"/>
    <property type="match status" value="1"/>
</dbReference>
<dbReference type="PANTHER" id="PTHR43884:SF20">
    <property type="entry name" value="ACYL-COA DEHYDROGENASE FADE28"/>
    <property type="match status" value="1"/>
</dbReference>
<evidence type="ECO:0000256" key="5">
    <source>
        <dbReference type="ARBA" id="ARBA00023002"/>
    </source>
</evidence>
<dbReference type="GO" id="GO:0016491">
    <property type="term" value="F:oxidoreductase activity"/>
    <property type="evidence" value="ECO:0007669"/>
    <property type="project" value="UniProtKB-KW"/>
</dbReference>
<comment type="similarity">
    <text evidence="2">Belongs to the acyl-CoA dehydrogenase family.</text>
</comment>
<evidence type="ECO:0000259" key="8">
    <source>
        <dbReference type="Pfam" id="PF02771"/>
    </source>
</evidence>
<sequence length="405" mass="42089">MDFTFTEEQQAAAEAARGVFAGVAPDGVPSPALTRGAVADDFDRALWAKLASADLLSLLLDEEFGGAGLDAIALCLLLREASKVLARVPLLESSAAVAALQAYGGPELKSSLLARAGRGEIVLTVAANGRTGHDPAELAVTARQNSTVGATDGTGGTGTGDEPGAGDGPGEPGAGEWLLDGVQTMVPWAYDADFVLVPAHTGDGRSVLAVVERGHEGAVLAEQISTTGERLGELRLESVKIADRNVITADGAWEWLRALLTTGTCAQALGLGERVLTMTAEYAGKREQFGHPIATFQAVAVQAADRYIDLRAMEVTLWQAAWRIASGAPGPLPASGDVAVAKIWAAEGVRRVVQTAQHLHGGFGADVDYPLHRYHAWAKHLELSLGPAAAHEEALGDLLAAHLLS</sequence>
<dbReference type="Pfam" id="PF00441">
    <property type="entry name" value="Acyl-CoA_dh_1"/>
    <property type="match status" value="1"/>
</dbReference>
<dbReference type="InterPro" id="IPR009100">
    <property type="entry name" value="AcylCoA_DH/oxidase_NM_dom_sf"/>
</dbReference>
<reference evidence="9 10" key="1">
    <citation type="submission" date="2023-07" db="EMBL/GenBank/DDBJ databases">
        <title>Comparative genomics of wheat-associated soil bacteria to identify genetic determinants of phenazine resistance.</title>
        <authorList>
            <person name="Mouncey N."/>
        </authorList>
    </citation>
    <scope>NUCLEOTIDE SEQUENCE [LARGE SCALE GENOMIC DNA]</scope>
    <source>
        <strain evidence="9 10">B2I6</strain>
    </source>
</reference>
<keyword evidence="3" id="KW-0285">Flavoprotein</keyword>
<evidence type="ECO:0000256" key="1">
    <source>
        <dbReference type="ARBA" id="ARBA00001974"/>
    </source>
</evidence>
<dbReference type="EMBL" id="JAUSWV010000002">
    <property type="protein sequence ID" value="MDQ0582212.1"/>
    <property type="molecule type" value="Genomic_DNA"/>
</dbReference>
<dbReference type="InterPro" id="IPR036250">
    <property type="entry name" value="AcylCo_DH-like_C"/>
</dbReference>
<dbReference type="Gene3D" id="1.10.540.10">
    <property type="entry name" value="Acyl-CoA dehydrogenase/oxidase, N-terminal domain"/>
    <property type="match status" value="1"/>
</dbReference>
<dbReference type="InterPro" id="IPR009075">
    <property type="entry name" value="AcylCo_DH/oxidase_C"/>
</dbReference>
<feature type="domain" description="Acyl-CoA dehydrogenase/oxidase C-terminal" evidence="7">
    <location>
        <begin position="263"/>
        <end position="391"/>
    </location>
</feature>
<dbReference type="SUPFAM" id="SSF56645">
    <property type="entry name" value="Acyl-CoA dehydrogenase NM domain-like"/>
    <property type="match status" value="1"/>
</dbReference>
<keyword evidence="5 9" id="KW-0560">Oxidoreductase</keyword>
<keyword evidence="10" id="KW-1185">Reference proteome</keyword>
<dbReference type="InterPro" id="IPR013786">
    <property type="entry name" value="AcylCoA_DH/ox_N"/>
</dbReference>
<feature type="compositionally biased region" description="Gly residues" evidence="6">
    <location>
        <begin position="152"/>
        <end position="173"/>
    </location>
</feature>
<dbReference type="Pfam" id="PF02771">
    <property type="entry name" value="Acyl-CoA_dh_N"/>
    <property type="match status" value="1"/>
</dbReference>
<evidence type="ECO:0000256" key="2">
    <source>
        <dbReference type="ARBA" id="ARBA00009347"/>
    </source>
</evidence>
<accession>A0ABU0NSS6</accession>
<dbReference type="SUPFAM" id="SSF47203">
    <property type="entry name" value="Acyl-CoA dehydrogenase C-terminal domain-like"/>
    <property type="match status" value="1"/>
</dbReference>
<protein>
    <submittedName>
        <fullName evidence="9">Alkylation response protein AidB-like acyl-CoA dehydrogenase</fullName>
        <ecNumber evidence="9">1.3.99.-</ecNumber>
    </submittedName>
</protein>
<evidence type="ECO:0000256" key="3">
    <source>
        <dbReference type="ARBA" id="ARBA00022630"/>
    </source>
</evidence>
<proteinExistence type="inferred from homology"/>
<name>A0ABU0NSS6_STRRH</name>
<dbReference type="InterPro" id="IPR037069">
    <property type="entry name" value="AcylCoA_DH/ox_N_sf"/>
</dbReference>
<evidence type="ECO:0000256" key="4">
    <source>
        <dbReference type="ARBA" id="ARBA00022827"/>
    </source>
</evidence>
<gene>
    <name evidence="9" type="ORF">QF030_004390</name>
</gene>
<dbReference type="InterPro" id="IPR046373">
    <property type="entry name" value="Acyl-CoA_Oxase/DH_mid-dom_sf"/>
</dbReference>
<evidence type="ECO:0000313" key="10">
    <source>
        <dbReference type="Proteomes" id="UP001230654"/>
    </source>
</evidence>
<evidence type="ECO:0000313" key="9">
    <source>
        <dbReference type="EMBL" id="MDQ0582212.1"/>
    </source>
</evidence>
<dbReference type="RefSeq" id="WP_307164352.1">
    <property type="nucleotide sequence ID" value="NZ_JAUSWV010000002.1"/>
</dbReference>
<comment type="cofactor">
    <cofactor evidence="1">
        <name>FAD</name>
        <dbReference type="ChEBI" id="CHEBI:57692"/>
    </cofactor>
</comment>
<dbReference type="EC" id="1.3.99.-" evidence="9"/>
<feature type="domain" description="Acyl-CoA dehydrogenase/oxidase N-terminal" evidence="8">
    <location>
        <begin position="6"/>
        <end position="120"/>
    </location>
</feature>
<keyword evidence="4" id="KW-0274">FAD</keyword>
<dbReference type="Proteomes" id="UP001230654">
    <property type="component" value="Unassembled WGS sequence"/>
</dbReference>
<organism evidence="9 10">
    <name type="scientific">Streptomyces rishiriensis</name>
    <dbReference type="NCBI Taxonomy" id="68264"/>
    <lineage>
        <taxon>Bacteria</taxon>
        <taxon>Bacillati</taxon>
        <taxon>Actinomycetota</taxon>
        <taxon>Actinomycetes</taxon>
        <taxon>Kitasatosporales</taxon>
        <taxon>Streptomycetaceae</taxon>
        <taxon>Streptomyces</taxon>
    </lineage>
</organism>
<dbReference type="Gene3D" id="1.20.140.10">
    <property type="entry name" value="Butyryl-CoA Dehydrogenase, subunit A, domain 3"/>
    <property type="match status" value="1"/>
</dbReference>
<evidence type="ECO:0000256" key="6">
    <source>
        <dbReference type="SAM" id="MobiDB-lite"/>
    </source>
</evidence>
<comment type="caution">
    <text evidence="9">The sequence shown here is derived from an EMBL/GenBank/DDBJ whole genome shotgun (WGS) entry which is preliminary data.</text>
</comment>
<dbReference type="PANTHER" id="PTHR43884">
    <property type="entry name" value="ACYL-COA DEHYDROGENASE"/>
    <property type="match status" value="1"/>
</dbReference>